<sequence>MWNSSSYGGVDLSLYNAVSEEELKQQNFLKSADIKELKEACKQNSDLKIDIFKSAAICEKFTPNQLVELVTVEGFMPGSDDKSTKAAKLLLQNPHFLQQTLAPQMPESESNPAANLLTLASIDPAIEKQIIQDARLIGKLGADHLNRIMISSAENARIVFDNHGLSDEIAERLQPETLFRLALNKENIEIAQRILEHPILCKILIENKNETAQKECYIRLVKAHHLYEYNKLIPECLMQFNSEIVRVAQSDGRSTEIRDALLAFQSEQQNNQHPELLDIVTECAWALEIQTNQDVRDKFNAFISCCRSHGEEDIVNILDEIKAAQQIFLSREGVLLAIQEKRQSSQIQKASIV</sequence>
<protein>
    <submittedName>
        <fullName evidence="1">Uncharacterized protein</fullName>
    </submittedName>
</protein>
<evidence type="ECO:0000313" key="2">
    <source>
        <dbReference type="Proteomes" id="UP000054051"/>
    </source>
</evidence>
<proteinExistence type="predicted"/>
<reference evidence="1 2" key="1">
    <citation type="submission" date="2011-08" db="EMBL/GenBank/DDBJ databases">
        <title>The genome of the obligate endobacterium of an arbuscular mycorrhizal fungus reveals an interphylum network of nutritional interactions.</title>
        <authorList>
            <person name="Ghignone S."/>
            <person name="Salvioli A."/>
            <person name="Anca I."/>
            <person name="Lumini E."/>
            <person name="Ortu G."/>
            <person name="Petiti L."/>
            <person name="Cruveiller S."/>
            <person name="Bianciotto V."/>
            <person name="Piffanelli P."/>
            <person name="Lanfranco L."/>
            <person name="Bonfante P."/>
        </authorList>
    </citation>
    <scope>NUCLEOTIDE SEQUENCE [LARGE SCALE GENOMIC DNA]</scope>
    <source>
        <strain evidence="1 2">BEG34</strain>
    </source>
</reference>
<dbReference type="RefSeq" id="WP_006682769.1">
    <property type="nucleotide sequence ID" value="NZ_CAFB01000043.1"/>
</dbReference>
<accession>G2J9Z1</accession>
<dbReference type="EMBL" id="CAFB01000043">
    <property type="protein sequence ID" value="CCD29588.1"/>
    <property type="molecule type" value="Genomic_DNA"/>
</dbReference>
<name>G2J9Z1_9BURK</name>
<comment type="caution">
    <text evidence="1">The sequence shown here is derived from an EMBL/GenBank/DDBJ whole genome shotgun (WGS) entry which is preliminary data.</text>
</comment>
<gene>
    <name evidence="1" type="ORF">CAGGBEG34_260037</name>
</gene>
<organism evidence="1 2">
    <name type="scientific">Candidatus Glomeribacter gigasporarum BEG34</name>
    <dbReference type="NCBI Taxonomy" id="1070319"/>
    <lineage>
        <taxon>Bacteria</taxon>
        <taxon>Pseudomonadati</taxon>
        <taxon>Pseudomonadota</taxon>
        <taxon>Betaproteobacteria</taxon>
        <taxon>Burkholderiales</taxon>
        <taxon>Burkholderiaceae</taxon>
        <taxon>Candidatus Glomeribacter</taxon>
    </lineage>
</organism>
<dbReference type="AlphaFoldDB" id="G2J9Z1"/>
<evidence type="ECO:0000313" key="1">
    <source>
        <dbReference type="EMBL" id="CCD29588.1"/>
    </source>
</evidence>
<dbReference type="Proteomes" id="UP000054051">
    <property type="component" value="Unassembled WGS sequence"/>
</dbReference>
<keyword evidence="2" id="KW-1185">Reference proteome</keyword>